<reference evidence="3" key="1">
    <citation type="submission" date="2017-04" db="EMBL/GenBank/DDBJ databases">
        <authorList>
            <person name="Varghese N."/>
            <person name="Submissions S."/>
        </authorList>
    </citation>
    <scope>NUCLEOTIDE SEQUENCE [LARGE SCALE GENOMIC DNA]</scope>
    <source>
        <strain evidence="3">DSM 44073</strain>
    </source>
</reference>
<protein>
    <submittedName>
        <fullName evidence="2">Uncharacterized protein</fullName>
    </submittedName>
</protein>
<accession>A0A1W2CH27</accession>
<dbReference type="STRING" id="40571.SAMN05660733_02050"/>
<dbReference type="eggNOG" id="ENOG502ZSPW">
    <property type="taxonomic scope" value="Bacteria"/>
</dbReference>
<feature type="region of interest" description="Disordered" evidence="1">
    <location>
        <begin position="232"/>
        <end position="252"/>
    </location>
</feature>
<dbReference type="EMBL" id="FWYC01000005">
    <property type="protein sequence ID" value="SMC84490.1"/>
    <property type="molecule type" value="Genomic_DNA"/>
</dbReference>
<dbReference type="AlphaFoldDB" id="A0A1W2CH27"/>
<keyword evidence="3" id="KW-1185">Reference proteome</keyword>
<dbReference type="Proteomes" id="UP000192840">
    <property type="component" value="Unassembled WGS sequence"/>
</dbReference>
<dbReference type="OrthoDB" id="3557251at2"/>
<name>A0A1W2CH27_9PSEU</name>
<dbReference type="RefSeq" id="WP_030475186.1">
    <property type="nucleotide sequence ID" value="NZ_FWYC01000005.1"/>
</dbReference>
<gene>
    <name evidence="2" type="ORF">SAMN05660733_02050</name>
</gene>
<evidence type="ECO:0000256" key="1">
    <source>
        <dbReference type="SAM" id="MobiDB-lite"/>
    </source>
</evidence>
<evidence type="ECO:0000313" key="3">
    <source>
        <dbReference type="Proteomes" id="UP000192840"/>
    </source>
</evidence>
<evidence type="ECO:0000313" key="2">
    <source>
        <dbReference type="EMBL" id="SMC84490.1"/>
    </source>
</evidence>
<organism evidence="2 3">
    <name type="scientific">Lentzea albidocapillata</name>
    <dbReference type="NCBI Taxonomy" id="40571"/>
    <lineage>
        <taxon>Bacteria</taxon>
        <taxon>Bacillati</taxon>
        <taxon>Actinomycetota</taxon>
        <taxon>Actinomycetes</taxon>
        <taxon>Pseudonocardiales</taxon>
        <taxon>Pseudonocardiaceae</taxon>
        <taxon>Lentzea</taxon>
    </lineage>
</organism>
<sequence length="419" mass="44145">MIDQLPEHRTMPDDVRMRARRRLSEGMSPPARTGRPILIAAGVSMLAAGAVFASQALLGSSADTAAPPMQYNGEFVGKDRKLVNHIETGKVAPEALARCVAAAKEHPPAEQWRPIATGNKNGTVLTAFRAPAGVFFCANTATTTTISAPDPVRIEDGRRKVKILFTTPSGTLAGLVSPDVRFLSLSQIADSGLSNTMPALVDGLFLAPSGFQKAENGTKALVNGEESAVRGVPRPTASVVDRPLPPAARDTPETARFGACLKNRAVPDADQFAHGLTAKVSATDTIITGRFGDLLLYCREADNDPTPGSVYDLDDLTEIRGTTVAAMSVFYDFKPFKVNEQGEYYEGGSTSAAAVGLVLDPRAASVTYTSPGAADVPATMGNGTFVLAARLSDRHPDARVVVRDATGTVLETITPQNPS</sequence>
<proteinExistence type="predicted"/>